<sequence length="54" mass="6107">MKNKSVPENDFFEKISDILLLPQKGGDNNGNCFKRPTVHCGNRICNRNISENVT</sequence>
<protein>
    <submittedName>
        <fullName evidence="1">Uncharacterized protein</fullName>
    </submittedName>
</protein>
<name>A0A8S5SVB8_9CAUD</name>
<organism evidence="1">
    <name type="scientific">Siphoviridae sp. ctXzK3</name>
    <dbReference type="NCBI Taxonomy" id="2827889"/>
    <lineage>
        <taxon>Viruses</taxon>
        <taxon>Duplodnaviria</taxon>
        <taxon>Heunggongvirae</taxon>
        <taxon>Uroviricota</taxon>
        <taxon>Caudoviricetes</taxon>
    </lineage>
</organism>
<proteinExistence type="predicted"/>
<accession>A0A8S5SVB8</accession>
<dbReference type="EMBL" id="BK032684">
    <property type="protein sequence ID" value="DAF55012.1"/>
    <property type="molecule type" value="Genomic_DNA"/>
</dbReference>
<reference evidence="1" key="1">
    <citation type="journal article" date="2021" name="Proc. Natl. Acad. Sci. U.S.A.">
        <title>A Catalog of Tens of Thousands of Viruses from Human Metagenomes Reveals Hidden Associations with Chronic Diseases.</title>
        <authorList>
            <person name="Tisza M.J."/>
            <person name="Buck C.B."/>
        </authorList>
    </citation>
    <scope>NUCLEOTIDE SEQUENCE</scope>
    <source>
        <strain evidence="1">CtXzK3</strain>
    </source>
</reference>
<evidence type="ECO:0000313" key="1">
    <source>
        <dbReference type="EMBL" id="DAF55012.1"/>
    </source>
</evidence>